<dbReference type="GeneID" id="8240144"/>
<dbReference type="OMA" id="QGMHESA"/>
<sequence length="549" mass="61529">MDSEGEENQKSTTSGSFVKLVQDKYKSDSDDIESDDIDDIELVFTTGETDPNSIHEDLVPIAEESSGNDDCSSSSYGKTVLLLETDISKCGIVDDSDDGIYSGRRNTLPDPLPYQPIIHREIFSGSSFRRATATKGKGVVTAAAAAATTAAAALPPHTQETSVQTDITALPSHHQWKSETYLAHKINCNLTTLPSKFTLPVPQMKRLPLSNKTTCEARRVLLSDINFTSMVPELSRSADHLHDENMETTYKNDKKTGGNVFETKLPPNDNCCCEFLRRQDSRSSCGSSCYYGSRYYQTSTNSIQSQSGLNDDVRRRHSAGWKQQPKISATQIFSCPSKQCIWSSIHHHHPPPPPPPPFPPSSSSSLLKSNYYHNRHYHHYSQGMHESASENFYHLQKEMRKQPKIHFHCCYLCRQSMPNLQYEIDSEESTESLMDEAEEFLRRSVDNMMMINSNQLKKLERRFSDTDSIYCLGPPKTAQPFLPKTVNDIFPNCYVKVINPQGKVVVGKVKFCGHVPEKSEPYVGIELFNGNGGGGSSDGTFMGHKFFDW</sequence>
<reference evidence="2" key="2">
    <citation type="submission" date="2007-04" db="EMBL/GenBank/DDBJ databases">
        <title>The genome of the human body louse.</title>
        <authorList>
            <consortium name="The Human Body Louse Genome Consortium"/>
            <person name="Kirkness E."/>
            <person name="Walenz B."/>
            <person name="Hass B."/>
            <person name="Bruggner R."/>
            <person name="Strausberg R."/>
        </authorList>
    </citation>
    <scope>NUCLEOTIDE SEQUENCE</scope>
    <source>
        <strain evidence="2">USDA</strain>
    </source>
</reference>
<dbReference type="EMBL" id="AAZO01002206">
    <property type="status" value="NOT_ANNOTATED_CDS"/>
    <property type="molecule type" value="Genomic_DNA"/>
</dbReference>
<dbReference type="RefSeq" id="XP_002425304.1">
    <property type="nucleotide sequence ID" value="XM_002425259.1"/>
</dbReference>
<reference evidence="2" key="1">
    <citation type="submission" date="2007-04" db="EMBL/GenBank/DDBJ databases">
        <title>Annotation of Pediculus humanus corporis strain USDA.</title>
        <authorList>
            <person name="Kirkness E."/>
            <person name="Hannick L."/>
            <person name="Hass B."/>
            <person name="Bruggner R."/>
            <person name="Lawson D."/>
            <person name="Bidwell S."/>
            <person name="Joardar V."/>
            <person name="Caler E."/>
            <person name="Walenz B."/>
            <person name="Inman J."/>
            <person name="Schobel S."/>
            <person name="Galinsky K."/>
            <person name="Amedeo P."/>
            <person name="Strausberg R."/>
        </authorList>
    </citation>
    <scope>NUCLEOTIDE SEQUENCE</scope>
    <source>
        <strain evidence="2">USDA</strain>
    </source>
</reference>
<dbReference type="eggNOG" id="ENOG502RXAS">
    <property type="taxonomic scope" value="Eukaryota"/>
</dbReference>
<proteinExistence type="predicted"/>
<dbReference type="InParanoid" id="E0VGR0"/>
<name>E0VGR0_PEDHC</name>
<dbReference type="HOGENOM" id="CLU_564074_0_0_1"/>
<accession>E0VGR0</accession>
<dbReference type="AlphaFoldDB" id="E0VGR0"/>
<dbReference type="VEuPathDB" id="VectorBase:PHUM190160"/>
<dbReference type="OrthoDB" id="2130750at2759"/>
<protein>
    <recommendedName>
        <fullName evidence="5">CAP-Gly domain-containing protein</fullName>
    </recommendedName>
</protein>
<gene>
    <name evidence="3" type="primary">8240144</name>
    <name evidence="2" type="ORF">Phum_PHUM190160</name>
</gene>
<dbReference type="InterPro" id="IPR036859">
    <property type="entry name" value="CAP-Gly_dom_sf"/>
</dbReference>
<dbReference type="SUPFAM" id="SSF74924">
    <property type="entry name" value="Cap-Gly domain"/>
    <property type="match status" value="1"/>
</dbReference>
<reference evidence="3" key="3">
    <citation type="submission" date="2021-02" db="UniProtKB">
        <authorList>
            <consortium name="EnsemblMetazoa"/>
        </authorList>
    </citation>
    <scope>IDENTIFICATION</scope>
    <source>
        <strain evidence="3">USDA</strain>
    </source>
</reference>
<evidence type="ECO:0000313" key="4">
    <source>
        <dbReference type="Proteomes" id="UP000009046"/>
    </source>
</evidence>
<dbReference type="CTD" id="8240144"/>
<evidence type="ECO:0000313" key="2">
    <source>
        <dbReference type="EMBL" id="EEB12566.1"/>
    </source>
</evidence>
<organism>
    <name type="scientific">Pediculus humanus subsp. corporis</name>
    <name type="common">Body louse</name>
    <dbReference type="NCBI Taxonomy" id="121224"/>
    <lineage>
        <taxon>Eukaryota</taxon>
        <taxon>Metazoa</taxon>
        <taxon>Ecdysozoa</taxon>
        <taxon>Arthropoda</taxon>
        <taxon>Hexapoda</taxon>
        <taxon>Insecta</taxon>
        <taxon>Pterygota</taxon>
        <taxon>Neoptera</taxon>
        <taxon>Paraneoptera</taxon>
        <taxon>Psocodea</taxon>
        <taxon>Troctomorpha</taxon>
        <taxon>Phthiraptera</taxon>
        <taxon>Anoplura</taxon>
        <taxon>Pediculidae</taxon>
        <taxon>Pediculus</taxon>
    </lineage>
</organism>
<evidence type="ECO:0000256" key="1">
    <source>
        <dbReference type="SAM" id="MobiDB-lite"/>
    </source>
</evidence>
<keyword evidence="4" id="KW-1185">Reference proteome</keyword>
<dbReference type="EMBL" id="DS235150">
    <property type="protein sequence ID" value="EEB12566.1"/>
    <property type="molecule type" value="Genomic_DNA"/>
</dbReference>
<evidence type="ECO:0000313" key="3">
    <source>
        <dbReference type="EnsemblMetazoa" id="PHUM190160-PA"/>
    </source>
</evidence>
<dbReference type="EnsemblMetazoa" id="PHUM190160-RA">
    <property type="protein sequence ID" value="PHUM190160-PA"/>
    <property type="gene ID" value="PHUM190160"/>
</dbReference>
<dbReference type="Gene3D" id="2.30.30.190">
    <property type="entry name" value="CAP Gly-rich-like domain"/>
    <property type="match status" value="1"/>
</dbReference>
<feature type="region of interest" description="Disordered" evidence="1">
    <location>
        <begin position="346"/>
        <end position="365"/>
    </location>
</feature>
<evidence type="ECO:0008006" key="5">
    <source>
        <dbReference type="Google" id="ProtNLM"/>
    </source>
</evidence>
<feature type="compositionally biased region" description="Pro residues" evidence="1">
    <location>
        <begin position="351"/>
        <end position="360"/>
    </location>
</feature>
<dbReference type="Proteomes" id="UP000009046">
    <property type="component" value="Unassembled WGS sequence"/>
</dbReference>
<dbReference type="KEGG" id="phu:Phum_PHUM190160"/>